<proteinExistence type="predicted"/>
<organism evidence="2 3">
    <name type="scientific">Candidatus Roizmanbacteria bacterium GW2011_GWB1_40_7</name>
    <dbReference type="NCBI Taxonomy" id="1618482"/>
    <lineage>
        <taxon>Bacteria</taxon>
        <taxon>Candidatus Roizmaniibacteriota</taxon>
    </lineage>
</organism>
<reference evidence="2 3" key="1">
    <citation type="journal article" date="2015" name="Nature">
        <title>rRNA introns, odd ribosomes, and small enigmatic genomes across a large radiation of phyla.</title>
        <authorList>
            <person name="Brown C.T."/>
            <person name="Hug L.A."/>
            <person name="Thomas B.C."/>
            <person name="Sharon I."/>
            <person name="Castelle C.J."/>
            <person name="Singh A."/>
            <person name="Wilkins M.J."/>
            <person name="Williams K.H."/>
            <person name="Banfield J.F."/>
        </authorList>
    </citation>
    <scope>NUCLEOTIDE SEQUENCE [LARGE SCALE GENOMIC DNA]</scope>
</reference>
<feature type="domain" description="Restriction endonuclease type IV Mrr" evidence="1">
    <location>
        <begin position="22"/>
        <end position="139"/>
    </location>
</feature>
<dbReference type="GO" id="GO:0009307">
    <property type="term" value="P:DNA restriction-modification system"/>
    <property type="evidence" value="ECO:0007669"/>
    <property type="project" value="InterPro"/>
</dbReference>
<dbReference type="GO" id="GO:0003677">
    <property type="term" value="F:DNA binding"/>
    <property type="evidence" value="ECO:0007669"/>
    <property type="project" value="InterPro"/>
</dbReference>
<dbReference type="AlphaFoldDB" id="A0A0G0T1I8"/>
<gene>
    <name evidence="2" type="ORF">UU14_C0041G0003</name>
</gene>
<protein>
    <recommendedName>
        <fullName evidence="1">Restriction endonuclease type IV Mrr domain-containing protein</fullName>
    </recommendedName>
</protein>
<comment type="caution">
    <text evidence="2">The sequence shown here is derived from an EMBL/GenBank/DDBJ whole genome shotgun (WGS) entry which is preliminary data.</text>
</comment>
<evidence type="ECO:0000313" key="2">
    <source>
        <dbReference type="EMBL" id="KKR70909.1"/>
    </source>
</evidence>
<dbReference type="Pfam" id="PF04471">
    <property type="entry name" value="Mrr_cat"/>
    <property type="match status" value="1"/>
</dbReference>
<accession>A0A0G0T1I8</accession>
<dbReference type="GO" id="GO:0004519">
    <property type="term" value="F:endonuclease activity"/>
    <property type="evidence" value="ECO:0007669"/>
    <property type="project" value="InterPro"/>
</dbReference>
<name>A0A0G0T1I8_9BACT</name>
<dbReference type="InterPro" id="IPR007560">
    <property type="entry name" value="Restrct_endonuc_IV_Mrr"/>
</dbReference>
<evidence type="ECO:0000259" key="1">
    <source>
        <dbReference type="Pfam" id="PF04471"/>
    </source>
</evidence>
<evidence type="ECO:0000313" key="3">
    <source>
        <dbReference type="Proteomes" id="UP000034664"/>
    </source>
</evidence>
<sequence length="505" mass="60008">MLNNKQMLKTKVTRTYGPIHFEDLDPHRFEDLIRELIYDYKDWQTIEATGRGGNDSGFDIRAYEKIYKTLPAESENENPEEVRPMAGNLWMIQGKREKEIGPKRVKEILSDIDSKNPPYGYILAASANFSKESYDAFREELRKKGVMEFYMWGKAELEDMLHLPKNDRILFTFFGVSLVSKRRSRATEIRQVVSSKNKLYRIFGDSADFYKSVLLRDSKDTKYPYQGGFKDFKDCPRWREYKAVEYHPLGLIVHLHKYFGYIDIEKKEYDYTESVDLIYLESDSQSEKTEQQKTRDKIEDFWEHLPHRNQATYIRNGLIRYDEMLVIDDRGDQWFKFPHIFVDFDAQTGPIAGYIEFLEIRKDYQSLKGYKRVKKFPTNFPSPKIGKIHEKKGIMLSDQDFSMLKYDNESFSALYALDGRYNFLKPRDFVKIENQDQSDSSKYYLQITHVESAKVKDYLKLNPQSEWMIEQQIRVKPDAEKPLNVYEFKKSYDFVVERKKSGKKR</sequence>
<dbReference type="EMBL" id="LBZM01000041">
    <property type="protein sequence ID" value="KKR70909.1"/>
    <property type="molecule type" value="Genomic_DNA"/>
</dbReference>
<dbReference type="Proteomes" id="UP000034664">
    <property type="component" value="Unassembled WGS sequence"/>
</dbReference>